<evidence type="ECO:0000256" key="1">
    <source>
        <dbReference type="SAM" id="Phobius"/>
    </source>
</evidence>
<keyword evidence="1" id="KW-1133">Transmembrane helix</keyword>
<dbReference type="EMBL" id="JAGGJV010000011">
    <property type="protein sequence ID" value="MBP1861564.1"/>
    <property type="molecule type" value="Genomic_DNA"/>
</dbReference>
<accession>A0ABS4EUD5</accession>
<proteinExistence type="predicted"/>
<feature type="transmembrane region" description="Helical" evidence="1">
    <location>
        <begin position="428"/>
        <end position="444"/>
    </location>
</feature>
<feature type="transmembrane region" description="Helical" evidence="1">
    <location>
        <begin position="482"/>
        <end position="504"/>
    </location>
</feature>
<keyword evidence="1" id="KW-0812">Transmembrane</keyword>
<comment type="caution">
    <text evidence="2">The sequence shown here is derived from an EMBL/GenBank/DDBJ whole genome shotgun (WGS) entry which is preliminary data.</text>
</comment>
<feature type="transmembrane region" description="Helical" evidence="1">
    <location>
        <begin position="169"/>
        <end position="188"/>
    </location>
</feature>
<feature type="transmembrane region" description="Helical" evidence="1">
    <location>
        <begin position="279"/>
        <end position="301"/>
    </location>
</feature>
<dbReference type="Proteomes" id="UP000823786">
    <property type="component" value="Unassembled WGS sequence"/>
</dbReference>
<feature type="transmembrane region" description="Helical" evidence="1">
    <location>
        <begin position="31"/>
        <end position="54"/>
    </location>
</feature>
<name>A0ABS4EUD5_9HYPH</name>
<reference evidence="2 3" key="1">
    <citation type="submission" date="2021-03" db="EMBL/GenBank/DDBJ databases">
        <title>Genomic Encyclopedia of Type Strains, Phase IV (KMG-IV): sequencing the most valuable type-strain genomes for metagenomic binning, comparative biology and taxonomic classification.</title>
        <authorList>
            <person name="Goeker M."/>
        </authorList>
    </citation>
    <scope>NUCLEOTIDE SEQUENCE [LARGE SCALE GENOMIC DNA]</scope>
    <source>
        <strain evidence="2 3">DSM 26427</strain>
    </source>
</reference>
<feature type="transmembrane region" description="Helical" evidence="1">
    <location>
        <begin position="397"/>
        <end position="421"/>
    </location>
</feature>
<evidence type="ECO:0000313" key="2">
    <source>
        <dbReference type="EMBL" id="MBP1861564.1"/>
    </source>
</evidence>
<gene>
    <name evidence="2" type="ORF">J2Z75_005093</name>
</gene>
<keyword evidence="3" id="KW-1185">Reference proteome</keyword>
<feature type="transmembrane region" description="Helical" evidence="1">
    <location>
        <begin position="313"/>
        <end position="333"/>
    </location>
</feature>
<protein>
    <recommendedName>
        <fullName evidence="4">Peptidase M48 domain-containing protein</fullName>
    </recommendedName>
</protein>
<evidence type="ECO:0000313" key="3">
    <source>
        <dbReference type="Proteomes" id="UP000823786"/>
    </source>
</evidence>
<dbReference type="RefSeq" id="WP_209856016.1">
    <property type="nucleotide sequence ID" value="NZ_JAGGJV010000011.1"/>
</dbReference>
<feature type="transmembrane region" description="Helical" evidence="1">
    <location>
        <begin position="450"/>
        <end position="470"/>
    </location>
</feature>
<feature type="transmembrane region" description="Helical" evidence="1">
    <location>
        <begin position="208"/>
        <end position="230"/>
    </location>
</feature>
<keyword evidence="1" id="KW-0472">Membrane</keyword>
<evidence type="ECO:0008006" key="4">
    <source>
        <dbReference type="Google" id="ProtNLM"/>
    </source>
</evidence>
<organism evidence="2 3">
    <name type="scientific">Rhizobium herbae</name>
    <dbReference type="NCBI Taxonomy" id="508661"/>
    <lineage>
        <taxon>Bacteria</taxon>
        <taxon>Pseudomonadati</taxon>
        <taxon>Pseudomonadota</taxon>
        <taxon>Alphaproteobacteria</taxon>
        <taxon>Hyphomicrobiales</taxon>
        <taxon>Rhizobiaceae</taxon>
        <taxon>Rhizobium/Agrobacterium group</taxon>
        <taxon>Rhizobium</taxon>
    </lineage>
</organism>
<feature type="transmembrane region" description="Helical" evidence="1">
    <location>
        <begin position="345"/>
        <end position="369"/>
    </location>
</feature>
<sequence length="743" mass="78761">MALLAAAASWFVYLMPYGAFGRVFGGSVLDTLATLASVAAPFAIIVIAAAILGIQRRRDLALLRHASVQPIAPENIWLADQFRQFGVQIAVLGDVVSVVDPGGPVLSSPRLVATGLGQNREFSIVVPALAYLRLTGDRGALDAVLAHEYRHILGRDLFWFVAFERLLQVTLWIVPMVVLLNVASSTLYDVDAGQKLLSALSASLLGKSSIVVLPVLVAISIAVLNVAVAYREAAADHFARWVGGSEALVRAEHLLSGGTVVSRPWRGMSVEKMRADWRLVALFGFALGSFTSLISGPLAYWQSVLPQGLLSQGLALGYALAAVAIPYVGAFAVGRVVLRQSPSGILGAASTDIGVLLLFAGMVAAGYTLPQTVPGMLTSIPLLDDYPNLFRSDPWRLLLSSIAESGIIAICTTSAGALFAAASMGGRAGWWFAAGTATVLAGIVEPVVTNGYFLGLACFLPGSIFCLLAIRRWRAQLRPGSWSLLSRALVAAIACIIAASWFGLGGPGSIAISLQARSNAAEANGDGTGAEKFALAATYFASLTGTSHFNLGKLQLERGKPFGDAIESFERGLAAPFLSDWLELFSAHTLAATGYLERREADDWDRADKHLATAREMWRRSVRLDLQDAVVVQYNSAVIECNRTSPDVLAGLVFVAEAAALASKIAEPQAVGVAQIALTDGDLLPLDLNAPTKIKAETLSAFGQVRGRFQEAVDQALARGMPRDQAIDFLRSMVQRTAATGPH</sequence>